<evidence type="ECO:0000259" key="3">
    <source>
        <dbReference type="PROSITE" id="PS50108"/>
    </source>
</evidence>
<dbReference type="PANTHER" id="PTHR23177">
    <property type="entry name" value="MKIAA1688 PROTEIN"/>
    <property type="match status" value="1"/>
</dbReference>
<sequence>MTGVVVVSSAGCKGGVGGGGKRAAAAAGGGGGGGEEERRRRAAVLELLLAAVRRSVVACRVERGAAGGAGWPAREEEDDDDDAAVVLGEMEIGWPTNVRHVSHVTFDRFHGFLGLPSEFEDEMPCRVPSASASVFGVSAESMQCTYDGKGNSVPTILLLMQERLYAQEGLKAEGIFRINPENDQEEHVRDQLNKGVVPEDIDVHCLASLIKAWFRELPEGVLDGLSPEQVLQCNSEGEFLDLVSMLRPTQAALLNWAVELMSDVVEEEELNKMNARNIAMVFAPNMTQMSDPLTALMHAVQVMNFLKTLILRTLRERDDAATGEYTPYSSPASSSQHDYAECCYGSERDMDRSCELSDMHSQISKSGRHADYLVRYNTCFDSEQEIDDHLSEVEEGFLHRLECVLEAERPEESTREHCEIISEAMAVEDAELKAETKAVEGQNEEVAEQL</sequence>
<dbReference type="eggNOG" id="KOG4270">
    <property type="taxonomic scope" value="Eukaryota"/>
</dbReference>
<dbReference type="EMBL" id="CM000767">
    <property type="protein sequence ID" value="EES16082.1"/>
    <property type="molecule type" value="Genomic_DNA"/>
</dbReference>
<dbReference type="FunFam" id="1.10.555.10:FF:000046">
    <property type="entry name" value="Rho GTPase-activating protein 5"/>
    <property type="match status" value="1"/>
</dbReference>
<dbReference type="CDD" id="cd00159">
    <property type="entry name" value="RhoGAP"/>
    <property type="match status" value="1"/>
</dbReference>
<dbReference type="PANTHER" id="PTHR23177:SF35">
    <property type="entry name" value="RHO GTPASE-ACTIVATING PROTEIN GACA"/>
    <property type="match status" value="1"/>
</dbReference>
<dbReference type="STRING" id="4558.C5YPA0"/>
<reference evidence="5 6" key="1">
    <citation type="journal article" date="2009" name="Nature">
        <title>The Sorghum bicolor genome and the diversification of grasses.</title>
        <authorList>
            <person name="Paterson A.H."/>
            <person name="Bowers J.E."/>
            <person name="Bruggmann R."/>
            <person name="Dubchak I."/>
            <person name="Grimwood J."/>
            <person name="Gundlach H."/>
            <person name="Haberer G."/>
            <person name="Hellsten U."/>
            <person name="Mitros T."/>
            <person name="Poliakov A."/>
            <person name="Schmutz J."/>
            <person name="Spannagl M."/>
            <person name="Tang H."/>
            <person name="Wang X."/>
            <person name="Wicker T."/>
            <person name="Bharti A.K."/>
            <person name="Chapman J."/>
            <person name="Feltus F.A."/>
            <person name="Gowik U."/>
            <person name="Grigoriev I.V."/>
            <person name="Lyons E."/>
            <person name="Maher C.A."/>
            <person name="Martis M."/>
            <person name="Narechania A."/>
            <person name="Otillar R.P."/>
            <person name="Penning B.W."/>
            <person name="Salamov A.A."/>
            <person name="Wang Y."/>
            <person name="Zhang L."/>
            <person name="Carpita N.C."/>
            <person name="Freeling M."/>
            <person name="Gingle A.R."/>
            <person name="Hash C.T."/>
            <person name="Keller B."/>
            <person name="Klein P."/>
            <person name="Kresovich S."/>
            <person name="McCann M.C."/>
            <person name="Ming R."/>
            <person name="Peterson D.G."/>
            <person name="Mehboob-ur-Rahman"/>
            <person name="Ware D."/>
            <person name="Westhoff P."/>
            <person name="Mayer K.F."/>
            <person name="Messing J."/>
            <person name="Rokhsar D.S."/>
        </authorList>
    </citation>
    <scope>NUCLEOTIDE SEQUENCE [LARGE SCALE GENOMIC DNA]</scope>
    <source>
        <strain evidence="6">cv. BTx623</strain>
    </source>
</reference>
<dbReference type="Proteomes" id="UP000000768">
    <property type="component" value="Chromosome 8"/>
</dbReference>
<evidence type="ECO:0000256" key="1">
    <source>
        <dbReference type="ARBA" id="ARBA00022468"/>
    </source>
</evidence>
<evidence type="ECO:0008006" key="7">
    <source>
        <dbReference type="Google" id="ProtNLM"/>
    </source>
</evidence>
<dbReference type="CDD" id="cd00132">
    <property type="entry name" value="CRIB"/>
    <property type="match status" value="1"/>
</dbReference>
<feature type="compositionally biased region" description="Gly residues" evidence="2">
    <location>
        <begin position="13"/>
        <end position="33"/>
    </location>
</feature>
<dbReference type="AlphaFoldDB" id="C5YPA0"/>
<dbReference type="OrthoDB" id="185175at2759"/>
<dbReference type="GO" id="GO:0005096">
    <property type="term" value="F:GTPase activator activity"/>
    <property type="evidence" value="ECO:0007669"/>
    <property type="project" value="UniProtKB-KW"/>
</dbReference>
<feature type="domain" description="CRIB" evidence="3">
    <location>
        <begin position="92"/>
        <end position="105"/>
    </location>
</feature>
<feature type="region of interest" description="Disordered" evidence="2">
    <location>
        <begin position="13"/>
        <end position="36"/>
    </location>
</feature>
<evidence type="ECO:0000256" key="2">
    <source>
        <dbReference type="SAM" id="MobiDB-lite"/>
    </source>
</evidence>
<dbReference type="HOGENOM" id="CLU_031591_0_1_1"/>
<proteinExistence type="predicted"/>
<dbReference type="Gene3D" id="3.90.810.10">
    <property type="entry name" value="CRIB domain"/>
    <property type="match status" value="1"/>
</dbReference>
<dbReference type="FunCoup" id="C5YPA0">
    <property type="interactions" value="37"/>
</dbReference>
<dbReference type="InterPro" id="IPR044785">
    <property type="entry name" value="RopGAP1-5"/>
</dbReference>
<dbReference type="Gene3D" id="1.10.555.10">
    <property type="entry name" value="Rho GTPase activation protein"/>
    <property type="match status" value="1"/>
</dbReference>
<dbReference type="Pfam" id="PF00786">
    <property type="entry name" value="PBD"/>
    <property type="match status" value="1"/>
</dbReference>
<dbReference type="PROSITE" id="PS50108">
    <property type="entry name" value="CRIB"/>
    <property type="match status" value="1"/>
</dbReference>
<dbReference type="OMA" id="QDIKHCD"/>
<name>C5YPA0_SORBI</name>
<dbReference type="SUPFAM" id="SSF48350">
    <property type="entry name" value="GTPase activation domain, GAP"/>
    <property type="match status" value="1"/>
</dbReference>
<dbReference type="InterPro" id="IPR036936">
    <property type="entry name" value="CRIB_dom_sf"/>
</dbReference>
<dbReference type="KEGG" id="sbi:8067224"/>
<gene>
    <name evidence="5" type="ORF">SORBI_3008G114900</name>
</gene>
<keyword evidence="1" id="KW-0343">GTPase activation</keyword>
<accession>C5YPA0</accession>
<dbReference type="PROSITE" id="PS50238">
    <property type="entry name" value="RHOGAP"/>
    <property type="match status" value="1"/>
</dbReference>
<dbReference type="InterPro" id="IPR000095">
    <property type="entry name" value="CRIB_dom"/>
</dbReference>
<dbReference type="InterPro" id="IPR008936">
    <property type="entry name" value="Rho_GTPase_activation_prot"/>
</dbReference>
<dbReference type="SMART" id="SM00285">
    <property type="entry name" value="PBD"/>
    <property type="match status" value="1"/>
</dbReference>
<dbReference type="InterPro" id="IPR000198">
    <property type="entry name" value="RhoGAP_dom"/>
</dbReference>
<evidence type="ECO:0000313" key="5">
    <source>
        <dbReference type="EMBL" id="EES16082.1"/>
    </source>
</evidence>
<dbReference type="Gramene" id="EES16082">
    <property type="protein sequence ID" value="EES16082"/>
    <property type="gene ID" value="SORBI_3008G114900"/>
</dbReference>
<dbReference type="Pfam" id="PF00620">
    <property type="entry name" value="RhoGAP"/>
    <property type="match status" value="1"/>
</dbReference>
<dbReference type="SMART" id="SM00324">
    <property type="entry name" value="RhoGAP"/>
    <property type="match status" value="1"/>
</dbReference>
<dbReference type="InParanoid" id="C5YPA0"/>
<reference evidence="6" key="2">
    <citation type="journal article" date="2018" name="Plant J.">
        <title>The Sorghum bicolor reference genome: improved assembly, gene annotations, a transcriptome atlas, and signatures of genome organization.</title>
        <authorList>
            <person name="McCormick R.F."/>
            <person name="Truong S.K."/>
            <person name="Sreedasyam A."/>
            <person name="Jenkins J."/>
            <person name="Shu S."/>
            <person name="Sims D."/>
            <person name="Kennedy M."/>
            <person name="Amirebrahimi M."/>
            <person name="Weers B.D."/>
            <person name="McKinley B."/>
            <person name="Mattison A."/>
            <person name="Morishige D.T."/>
            <person name="Grimwood J."/>
            <person name="Schmutz J."/>
            <person name="Mullet J.E."/>
        </authorList>
    </citation>
    <scope>NUCLEOTIDE SEQUENCE [LARGE SCALE GENOMIC DNA]</scope>
    <source>
        <strain evidence="6">cv. BTx623</strain>
    </source>
</reference>
<evidence type="ECO:0000313" key="6">
    <source>
        <dbReference type="Proteomes" id="UP000000768"/>
    </source>
</evidence>
<organism evidence="5 6">
    <name type="scientific">Sorghum bicolor</name>
    <name type="common">Sorghum</name>
    <name type="synonym">Sorghum vulgare</name>
    <dbReference type="NCBI Taxonomy" id="4558"/>
    <lineage>
        <taxon>Eukaryota</taxon>
        <taxon>Viridiplantae</taxon>
        <taxon>Streptophyta</taxon>
        <taxon>Embryophyta</taxon>
        <taxon>Tracheophyta</taxon>
        <taxon>Spermatophyta</taxon>
        <taxon>Magnoliopsida</taxon>
        <taxon>Liliopsida</taxon>
        <taxon>Poales</taxon>
        <taxon>Poaceae</taxon>
        <taxon>PACMAD clade</taxon>
        <taxon>Panicoideae</taxon>
        <taxon>Andropogonodae</taxon>
        <taxon>Andropogoneae</taxon>
        <taxon>Sorghinae</taxon>
        <taxon>Sorghum</taxon>
    </lineage>
</organism>
<evidence type="ECO:0000259" key="4">
    <source>
        <dbReference type="PROSITE" id="PS50238"/>
    </source>
</evidence>
<keyword evidence="6" id="KW-1185">Reference proteome</keyword>
<protein>
    <recommendedName>
        <fullName evidence="7">Rho-GAP domain-containing protein</fullName>
    </recommendedName>
</protein>
<feature type="domain" description="Rho-GAP" evidence="4">
    <location>
        <begin position="137"/>
        <end position="318"/>
    </location>
</feature>
<dbReference type="GO" id="GO:0007165">
    <property type="term" value="P:signal transduction"/>
    <property type="evidence" value="ECO:0007669"/>
    <property type="project" value="InterPro"/>
</dbReference>